<keyword evidence="2" id="KW-0378">Hydrolase</keyword>
<reference evidence="2 3" key="1">
    <citation type="journal article" date="2015" name="Nature">
        <title>rRNA introns, odd ribosomes, and small enigmatic genomes across a large radiation of phyla.</title>
        <authorList>
            <person name="Brown C.T."/>
            <person name="Hug L.A."/>
            <person name="Thomas B.C."/>
            <person name="Sharon I."/>
            <person name="Castelle C.J."/>
            <person name="Singh A."/>
            <person name="Wilkins M.J."/>
            <person name="Williams K.H."/>
            <person name="Banfield J.F."/>
        </authorList>
    </citation>
    <scope>NUCLEOTIDE SEQUENCE [LARGE SCALE GENOMIC DNA]</scope>
</reference>
<organism evidence="2 3">
    <name type="scientific">Candidatus Nomurabacteria bacterium GW2011_GWB1_44_12</name>
    <dbReference type="NCBI Taxonomy" id="1618748"/>
    <lineage>
        <taxon>Bacteria</taxon>
        <taxon>Candidatus Nomuraibacteriota</taxon>
    </lineage>
</organism>
<evidence type="ECO:0000313" key="3">
    <source>
        <dbReference type="Proteomes" id="UP000033815"/>
    </source>
</evidence>
<dbReference type="Pfam" id="PF03690">
    <property type="entry name" value="MYG1_exonuc"/>
    <property type="match status" value="1"/>
</dbReference>
<name>A0A837IAS7_9BACT</name>
<dbReference type="GO" id="GO:0005737">
    <property type="term" value="C:cytoplasm"/>
    <property type="evidence" value="ECO:0007669"/>
    <property type="project" value="TreeGrafter"/>
</dbReference>
<dbReference type="PANTHER" id="PTHR11215:SF1">
    <property type="entry name" value="MYG1 EXONUCLEASE"/>
    <property type="match status" value="1"/>
</dbReference>
<dbReference type="GO" id="GO:0016787">
    <property type="term" value="F:hydrolase activity"/>
    <property type="evidence" value="ECO:0007669"/>
    <property type="project" value="UniProtKB-KW"/>
</dbReference>
<dbReference type="Proteomes" id="UP000033815">
    <property type="component" value="Unassembled WGS sequence"/>
</dbReference>
<accession>A0A837IAS7</accession>
<evidence type="ECO:0000313" key="2">
    <source>
        <dbReference type="EMBL" id="KKT37100.1"/>
    </source>
</evidence>
<dbReference type="InterPro" id="IPR003226">
    <property type="entry name" value="MYG1_exonuclease"/>
</dbReference>
<sequence>MNVTNERSMKIITHSGNFHTDEVFACAVLSLLNDGNIEVIRSRDSEVWATGDYVVDVGGEYDSARGRFDHHQEGGAGVRPNGIPYSSFGLVWKEFGENLCGNREAARRIDEKMVQPIDAADCGIDSFILTGKNIFPYLFHHLVASFRPTWKEELNHSTTYDEGFARAFDIATEVLKREIITAQDYEEGARVAEDAYQKAEDKRVVIVDGQYPWEEVLNKHPEPIFVVKPDKTEPRWKVRTVRLHHESFKARKDFPKAWAGKNGEEFARVTGVPDAIFCHNSGTYIVVAGSKEGALALAKLAVDA</sequence>
<comment type="similarity">
    <text evidence="1">Belongs to the MYG1 family.</text>
</comment>
<dbReference type="EMBL" id="LCHP01000002">
    <property type="protein sequence ID" value="KKT37100.1"/>
    <property type="molecule type" value="Genomic_DNA"/>
</dbReference>
<dbReference type="AlphaFoldDB" id="A0A837IAS7"/>
<proteinExistence type="inferred from homology"/>
<dbReference type="PANTHER" id="PTHR11215">
    <property type="entry name" value="METAL DEPENDENT HYDROLASE - RELATED"/>
    <property type="match status" value="1"/>
</dbReference>
<evidence type="ECO:0000256" key="1">
    <source>
        <dbReference type="ARBA" id="ARBA00010105"/>
    </source>
</evidence>
<protein>
    <submittedName>
        <fullName evidence="2">Metal-dependent protein hydrolase</fullName>
    </submittedName>
</protein>
<gene>
    <name evidence="2" type="ORF">UW25_C0002G0046</name>
</gene>
<comment type="caution">
    <text evidence="2">The sequence shown here is derived from an EMBL/GenBank/DDBJ whole genome shotgun (WGS) entry which is preliminary data.</text>
</comment>